<dbReference type="Pfam" id="PF01168">
    <property type="entry name" value="Ala_racemase_N"/>
    <property type="match status" value="1"/>
</dbReference>
<evidence type="ECO:0000259" key="1">
    <source>
        <dbReference type="Pfam" id="PF01168"/>
    </source>
</evidence>
<organism evidence="3 4">
    <name type="scientific">Hungatella hathewayi</name>
    <dbReference type="NCBI Taxonomy" id="154046"/>
    <lineage>
        <taxon>Bacteria</taxon>
        <taxon>Bacillati</taxon>
        <taxon>Bacillota</taxon>
        <taxon>Clostridia</taxon>
        <taxon>Lachnospirales</taxon>
        <taxon>Lachnospiraceae</taxon>
        <taxon>Hungatella</taxon>
    </lineage>
</organism>
<protein>
    <submittedName>
        <fullName evidence="3">Alanine racemase</fullName>
    </submittedName>
</protein>
<evidence type="ECO:0000313" key="3">
    <source>
        <dbReference type="EMBL" id="CUP24779.1"/>
    </source>
</evidence>
<feature type="domain" description="Alanine racemase N-terminal" evidence="1">
    <location>
        <begin position="33"/>
        <end position="264"/>
    </location>
</feature>
<dbReference type="Proteomes" id="UP000095651">
    <property type="component" value="Unassembled WGS sequence"/>
</dbReference>
<evidence type="ECO:0000259" key="2">
    <source>
        <dbReference type="Pfam" id="PF21279"/>
    </source>
</evidence>
<name>A0A174LTE1_9FIRM</name>
<gene>
    <name evidence="3" type="ORF">ERS852407_05416</name>
</gene>
<dbReference type="InterPro" id="IPR048449">
    <property type="entry name" value="YhfX-like_C"/>
</dbReference>
<dbReference type="InterPro" id="IPR029066">
    <property type="entry name" value="PLP-binding_barrel"/>
</dbReference>
<dbReference type="SUPFAM" id="SSF51419">
    <property type="entry name" value="PLP-binding barrel"/>
    <property type="match status" value="1"/>
</dbReference>
<dbReference type="InterPro" id="IPR001608">
    <property type="entry name" value="Ala_racemase_N"/>
</dbReference>
<dbReference type="CDD" id="cd06811">
    <property type="entry name" value="PLPDE_III_yhfX_like"/>
    <property type="match status" value="1"/>
</dbReference>
<accession>A0A174LTE1</accession>
<proteinExistence type="predicted"/>
<feature type="domain" description="YhfX-like C-terminal" evidence="2">
    <location>
        <begin position="279"/>
        <end position="374"/>
    </location>
</feature>
<evidence type="ECO:0000313" key="4">
    <source>
        <dbReference type="Proteomes" id="UP000095651"/>
    </source>
</evidence>
<dbReference type="Pfam" id="PF21279">
    <property type="entry name" value="YhfX-like_C"/>
    <property type="match status" value="1"/>
</dbReference>
<reference evidence="3 4" key="1">
    <citation type="submission" date="2015-09" db="EMBL/GenBank/DDBJ databases">
        <authorList>
            <consortium name="Pathogen Informatics"/>
        </authorList>
    </citation>
    <scope>NUCLEOTIDE SEQUENCE [LARGE SCALE GENOMIC DNA]</scope>
    <source>
        <strain evidence="3 4">2789STDY5608850</strain>
    </source>
</reference>
<dbReference type="AlphaFoldDB" id="A0A174LTE1"/>
<sequence length="385" mass="42555">MFLEQTVKRNSELVRLAFSLHQKGVVAPDSYLIDVDTFLQNAAEMLACSKRNDVKLYFMLKQLGRNPYLARELMRLGYSGAVAVDYKEAAVMMEHGIPIGNVGHLVQIPTALVRQIVSCRPEVITVYSEEKIRQIDQAASELGVIQEILLRVYGDGDMIYSGQTAGFKLNTLKELVSRIVGSSPHVRIAGVTSFPCYLYDEELDDIIPTANLQTVKKAAAILEAQGIICRIINTPSATCCRTIERMKQDGGNCGEPGHGFSGTTPMHAAHEQPEKPCVVYISEISHNFEGRGYCFGGGHYRRSHMKNALVGENLLSARHVEVIPPSDDSIDYHFGLSKECPVGQTVVMAFRYQIFVTRSDVVLVTGLRKGAPRIEGIYDSAGREK</sequence>
<dbReference type="Gene3D" id="2.40.37.30">
    <property type="match status" value="2"/>
</dbReference>
<dbReference type="RefSeq" id="WP_055659914.1">
    <property type="nucleotide sequence ID" value="NZ_CABIXC010000022.1"/>
</dbReference>
<dbReference type="EMBL" id="CYZE01000022">
    <property type="protein sequence ID" value="CUP24779.1"/>
    <property type="molecule type" value="Genomic_DNA"/>
</dbReference>